<evidence type="ECO:0000313" key="2">
    <source>
        <dbReference type="Proteomes" id="UP000076154"/>
    </source>
</evidence>
<organism evidence="1 2">
    <name type="scientific">Hypsizygus marmoreus</name>
    <name type="common">White beech mushroom</name>
    <name type="synonym">Agaricus marmoreus</name>
    <dbReference type="NCBI Taxonomy" id="39966"/>
    <lineage>
        <taxon>Eukaryota</taxon>
        <taxon>Fungi</taxon>
        <taxon>Dikarya</taxon>
        <taxon>Basidiomycota</taxon>
        <taxon>Agaricomycotina</taxon>
        <taxon>Agaricomycetes</taxon>
        <taxon>Agaricomycetidae</taxon>
        <taxon>Agaricales</taxon>
        <taxon>Tricholomatineae</taxon>
        <taxon>Lyophyllaceae</taxon>
        <taxon>Hypsizygus</taxon>
    </lineage>
</organism>
<proteinExistence type="predicted"/>
<accession>A0A369JB73</accession>
<dbReference type="InParanoid" id="A0A369JB73"/>
<protein>
    <submittedName>
        <fullName evidence="1">Uncharacterized protein</fullName>
    </submittedName>
</protein>
<evidence type="ECO:0000313" key="1">
    <source>
        <dbReference type="EMBL" id="RDB19359.1"/>
    </source>
</evidence>
<comment type="caution">
    <text evidence="1">The sequence shown here is derived from an EMBL/GenBank/DDBJ whole genome shotgun (WGS) entry which is preliminary data.</text>
</comment>
<keyword evidence="2" id="KW-1185">Reference proteome</keyword>
<feature type="non-terminal residue" evidence="1">
    <location>
        <position position="1"/>
    </location>
</feature>
<dbReference type="AlphaFoldDB" id="A0A369JB73"/>
<dbReference type="Proteomes" id="UP000076154">
    <property type="component" value="Unassembled WGS sequence"/>
</dbReference>
<name>A0A369JB73_HYPMA</name>
<reference evidence="1" key="1">
    <citation type="submission" date="2018-04" db="EMBL/GenBank/DDBJ databases">
        <title>Whole genome sequencing of Hypsizygus marmoreus.</title>
        <authorList>
            <person name="Choi I.-G."/>
            <person name="Min B."/>
            <person name="Kim J.-G."/>
            <person name="Kim S."/>
            <person name="Oh Y.-L."/>
            <person name="Kong W.-S."/>
            <person name="Park H."/>
            <person name="Jeong J."/>
            <person name="Song E.-S."/>
        </authorList>
    </citation>
    <scope>NUCLEOTIDE SEQUENCE [LARGE SCALE GENOMIC DNA]</scope>
    <source>
        <strain evidence="1">51987-8</strain>
    </source>
</reference>
<dbReference type="EMBL" id="LUEZ02000080">
    <property type="protein sequence ID" value="RDB19359.1"/>
    <property type="molecule type" value="Genomic_DNA"/>
</dbReference>
<sequence>RPSHQLQDASTLCSATTNVSSGAIFGR</sequence>
<gene>
    <name evidence="1" type="ORF">Hypma_013579</name>
</gene>